<dbReference type="SUPFAM" id="SSF48403">
    <property type="entry name" value="Ankyrin repeat"/>
    <property type="match status" value="2"/>
</dbReference>
<dbReference type="Pfam" id="PF00023">
    <property type="entry name" value="Ank"/>
    <property type="match status" value="2"/>
</dbReference>
<dbReference type="PROSITE" id="PS50297">
    <property type="entry name" value="ANK_REP_REGION"/>
    <property type="match status" value="3"/>
</dbReference>
<feature type="region of interest" description="Disordered" evidence="2">
    <location>
        <begin position="1"/>
        <end position="26"/>
    </location>
</feature>
<evidence type="ECO:0000256" key="1">
    <source>
        <dbReference type="PROSITE-ProRule" id="PRU00023"/>
    </source>
</evidence>
<organism evidence="3 4">
    <name type="scientific">Phytophthora fragariae</name>
    <dbReference type="NCBI Taxonomy" id="53985"/>
    <lineage>
        <taxon>Eukaryota</taxon>
        <taxon>Sar</taxon>
        <taxon>Stramenopiles</taxon>
        <taxon>Oomycota</taxon>
        <taxon>Peronosporomycetes</taxon>
        <taxon>Peronosporales</taxon>
        <taxon>Peronosporaceae</taxon>
        <taxon>Phytophthora</taxon>
    </lineage>
</organism>
<dbReference type="InterPro" id="IPR002110">
    <property type="entry name" value="Ankyrin_rpt"/>
</dbReference>
<feature type="compositionally biased region" description="Acidic residues" evidence="2">
    <location>
        <begin position="478"/>
        <end position="487"/>
    </location>
</feature>
<dbReference type="SUPFAM" id="SSF48371">
    <property type="entry name" value="ARM repeat"/>
    <property type="match status" value="1"/>
</dbReference>
<evidence type="ECO:0000313" key="4">
    <source>
        <dbReference type="Proteomes" id="UP000486351"/>
    </source>
</evidence>
<feature type="compositionally biased region" description="Basic and acidic residues" evidence="2">
    <location>
        <begin position="667"/>
        <end position="679"/>
    </location>
</feature>
<feature type="repeat" description="ANK" evidence="1">
    <location>
        <begin position="1102"/>
        <end position="1134"/>
    </location>
</feature>
<dbReference type="Pfam" id="PF12796">
    <property type="entry name" value="Ank_2"/>
    <property type="match status" value="2"/>
</dbReference>
<dbReference type="InterPro" id="IPR011989">
    <property type="entry name" value="ARM-like"/>
</dbReference>
<feature type="region of interest" description="Disordered" evidence="2">
    <location>
        <begin position="1899"/>
        <end position="1925"/>
    </location>
</feature>
<gene>
    <name evidence="3" type="ORF">PF008_g12658</name>
</gene>
<feature type="region of interest" description="Disordered" evidence="2">
    <location>
        <begin position="511"/>
        <end position="532"/>
    </location>
</feature>
<reference evidence="3 4" key="1">
    <citation type="submission" date="2018-09" db="EMBL/GenBank/DDBJ databases">
        <title>Genomic investigation of the strawberry pathogen Phytophthora fragariae indicates pathogenicity is determined by transcriptional variation in three key races.</title>
        <authorList>
            <person name="Adams T.M."/>
            <person name="Armitage A.D."/>
            <person name="Sobczyk M.K."/>
            <person name="Bates H.J."/>
            <person name="Dunwell J.M."/>
            <person name="Nellist C.F."/>
            <person name="Harrison R.J."/>
        </authorList>
    </citation>
    <scope>NUCLEOTIDE SEQUENCE [LARGE SCALE GENOMIC DNA]</scope>
    <source>
        <strain evidence="3 4">NOV-77</strain>
    </source>
</reference>
<feature type="compositionally biased region" description="Polar residues" evidence="2">
    <location>
        <begin position="1782"/>
        <end position="1804"/>
    </location>
</feature>
<proteinExistence type="predicted"/>
<dbReference type="Gene3D" id="1.25.10.10">
    <property type="entry name" value="Leucine-rich Repeat Variant"/>
    <property type="match status" value="1"/>
</dbReference>
<comment type="caution">
    <text evidence="3">The sequence shown here is derived from an EMBL/GenBank/DDBJ whole genome shotgun (WGS) entry which is preliminary data.</text>
</comment>
<dbReference type="InterPro" id="IPR036770">
    <property type="entry name" value="Ankyrin_rpt-contain_sf"/>
</dbReference>
<feature type="compositionally biased region" description="Polar residues" evidence="2">
    <location>
        <begin position="645"/>
        <end position="662"/>
    </location>
</feature>
<feature type="compositionally biased region" description="Basic and acidic residues" evidence="2">
    <location>
        <begin position="488"/>
        <end position="498"/>
    </location>
</feature>
<dbReference type="Proteomes" id="UP000486351">
    <property type="component" value="Unassembled WGS sequence"/>
</dbReference>
<name>A0A6G0RNN4_9STRA</name>
<feature type="repeat" description="ANK" evidence="1">
    <location>
        <begin position="1703"/>
        <end position="1735"/>
    </location>
</feature>
<evidence type="ECO:0000256" key="2">
    <source>
        <dbReference type="SAM" id="MobiDB-lite"/>
    </source>
</evidence>
<feature type="region of interest" description="Disordered" evidence="2">
    <location>
        <begin position="474"/>
        <end position="498"/>
    </location>
</feature>
<keyword evidence="1" id="KW-0040">ANK repeat</keyword>
<feature type="region of interest" description="Disordered" evidence="2">
    <location>
        <begin position="645"/>
        <end position="679"/>
    </location>
</feature>
<dbReference type="PANTHER" id="PTHR16306:SF0">
    <property type="entry name" value="TRANSLIN-ASSOCIATED FACTOR X-INTERACTING PROTEIN 1"/>
    <property type="match status" value="1"/>
</dbReference>
<accession>A0A6G0RNN4</accession>
<dbReference type="InterPro" id="IPR016024">
    <property type="entry name" value="ARM-type_fold"/>
</dbReference>
<dbReference type="PROSITE" id="PS50088">
    <property type="entry name" value="ANK_REPEAT"/>
    <property type="match status" value="3"/>
</dbReference>
<dbReference type="PANTHER" id="PTHR16306">
    <property type="entry name" value="TRANSLIN-ASSOCIATED FACTOR X-INTERACTING PROTEIN 1"/>
    <property type="match status" value="1"/>
</dbReference>
<protein>
    <submittedName>
        <fullName evidence="3">Uncharacterized protein</fullName>
    </submittedName>
</protein>
<dbReference type="GO" id="GO:0005737">
    <property type="term" value="C:cytoplasm"/>
    <property type="evidence" value="ECO:0007669"/>
    <property type="project" value="TreeGrafter"/>
</dbReference>
<feature type="region of interest" description="Disordered" evidence="2">
    <location>
        <begin position="1782"/>
        <end position="1811"/>
    </location>
</feature>
<dbReference type="EMBL" id="QXFY01000718">
    <property type="protein sequence ID" value="KAE9337201.1"/>
    <property type="molecule type" value="Genomic_DNA"/>
</dbReference>
<feature type="repeat" description="ANK" evidence="1">
    <location>
        <begin position="1265"/>
        <end position="1297"/>
    </location>
</feature>
<sequence>MGEDTVAAFTSGRPDSSTAKNRDAAKKRAALWKKQTKSFKLKDVGKKVDAVRFCAQDERFFREQAEVLPLLMGFLSRTKTPELVMETLTVIHTLLSPSETSDPEPEAIHPEMNAAFILERSASVDSAWKAGEPFINLFNLATLSQEIRIRAVEVYDLLLRASVALSASAEATATLLQFQTVESPSSALLNCLGTDSGELQFAALSCLCSLMKNSPNDEFLGKFEMEKGVSRSLEFVVHPERRFHRPALEILERFSHFECGREYLKNNQAAKYLRDTIQEAQHTILKTSTIVPVSGIDFSPLSLKDAPLLCSNIEVICQVFTRMTLANEQVAASSYAGEDPTLFMDFIDAAVAILRYDVASALNPVPAPTESPRTTGGAAAAAAAAANAAAANAAALASLLPVSIDRCIALISSLGRLVEHSERCKTHAKLKGVLPVLLDCFKVKEADDLYQVTDKLLHLCVHVSDTPEFFRGDVSQPCDDDAAENDEDKQQQPPERRIDPNILCAVATGHAEPSGAENDLPDTVNSSTNGERPPLVEVEAVLGLLETSHATANKTLIFRHLRWLAALVDLPGNANALGERAASLFLQILADTPSSEELRVAFLAKCIRAIVLQSSAALELCGSTSLDPSTPFFSFLRNDSEAVELSQSSTGDTNSTFLSQSIDEVEDPSKSEEPKLEHEPVSSSCRLEWIDEYDEQASFAPKPLTETCHDIDVYLSVADALTALTGAFLKWNSTSNGSIAVDFSEVITSKLESEHVSTGKVGIAAATAGSKKKLAADPAKSSAVGEAVMLAILEKGMQVPKLVSKYAAENPAVCVTLLELLNNLMAVPSGLKVLLNQAKVELQTLNSTDQAETTTPSESGGGWPLSVQLSAQSEHAYLLSPVLGVLQSPTTSFVEIEAAVRTIAVMTSDLEPVDKDPPPSVAEPVVETAKSPTKGGAAVVPPPPAALTIPDLVVRESDRFINAALGCGALVLLVAFMDEARIPVGTGVSPDRVRLMEKQIEEMVLKFITLAQMKQENLITKYREKLEQYQPPSTEATQPPPVDLELPYQARWAQSLLDHKFSVHRFGYESYSALLLASELALPKLVSTLLNAGACSETASAEGVTPLMIAFLVGNEEMVIDLLDACADVNAITKDGEDLTVWNCALVSPLKVRVSSMITTAYTSSEASNTGPSTNSCLQLDSIEGSLQFLDMCLDAGVDANVSNANGDFLLHALLSKSIIVRRKLRGLDLCFRYNSYYEDRRRLQRAVTELIEAHAANVNSCNLLGQTPLHLALLYGFTGIAKILLKRGANPNVQGIYGHLPLHYACLGFCGSLDGSDGEAVEITRLLLEEATRYPCTLGVHCDRRKHKSAVEKQALAIENILESGLQSVVEPPAILLKLASAQQILTTPSFVGKFLPWHFACGAYVQLSAVLCLDDDMHKWLEANGQARADILRYLLCEWKIDISICASDAVTALHLAVKSDVNGNNLPVVDLLLESCGDPSNVTTLDMNAVHDHILIDCLPVIPSGARVAFVDEEHDVKQAFVSSRSIDSKYHIILDDGHHVDGIARDRLQVIDDPDKKTSHHLHHYKYLLPMESRFAVLHYAVQSNQDTLALRLLSLQGISLDPEGSDLPLLALACAARQTPEVVRRLITQQANMRVHLPLRTSRCDLTAVDSGTSSAIATRKHAAALHYAVMYDDFAMVEALVSSPEGYVHPNVRRSGDGFTPLHLACEMESMNIIKLLLDHGASLTQLSSMSAHGVSPLQLLMRFDSLENERLKDLIAQRYVRPELLLEGSIAVSTPRPNTAVSESNQEVTTKQENAPETNDVVDSDAPSCALLREEEHNFELFERIQGLVRDKSGTRETLTRRLETELEKSDAVLGLFFDLLTQSQEPLIDSFQKLHHPHECYRQFTTRSQWKPKGSKMSRVVSKTGLEEVSTTEPASV</sequence>
<dbReference type="Gene3D" id="1.25.40.20">
    <property type="entry name" value="Ankyrin repeat-containing domain"/>
    <property type="match status" value="3"/>
</dbReference>
<evidence type="ECO:0000313" key="3">
    <source>
        <dbReference type="EMBL" id="KAE9337201.1"/>
    </source>
</evidence>
<dbReference type="SMART" id="SM00248">
    <property type="entry name" value="ANK"/>
    <property type="match status" value="10"/>
</dbReference>